<evidence type="ECO:0000256" key="3">
    <source>
        <dbReference type="ARBA" id="ARBA00023125"/>
    </source>
</evidence>
<dbReference type="Gene3D" id="3.40.190.290">
    <property type="match status" value="1"/>
</dbReference>
<keyword evidence="4" id="KW-0804">Transcription</keyword>
<name>A0A135I4C1_9GAMM</name>
<keyword evidence="3" id="KW-0238">DNA-binding</keyword>
<dbReference type="InterPro" id="IPR036390">
    <property type="entry name" value="WH_DNA-bd_sf"/>
</dbReference>
<reference evidence="6 7" key="1">
    <citation type="submission" date="2015-11" db="EMBL/GenBank/DDBJ databases">
        <title>Genomic Taxonomy of the Vibrionaceae.</title>
        <authorList>
            <person name="Gomez-Gil B."/>
            <person name="Enciso-Ibarra J."/>
        </authorList>
    </citation>
    <scope>NUCLEOTIDE SEQUENCE [LARGE SCALE GENOMIC DNA]</scope>
    <source>
        <strain evidence="6 7">CAIM 912</strain>
    </source>
</reference>
<comment type="caution">
    <text evidence="6">The sequence shown here is derived from an EMBL/GenBank/DDBJ whole genome shotgun (WGS) entry which is preliminary data.</text>
</comment>
<evidence type="ECO:0000259" key="5">
    <source>
        <dbReference type="PROSITE" id="PS50931"/>
    </source>
</evidence>
<keyword evidence="2" id="KW-0805">Transcription regulation</keyword>
<evidence type="ECO:0000256" key="2">
    <source>
        <dbReference type="ARBA" id="ARBA00023015"/>
    </source>
</evidence>
<dbReference type="CDD" id="cd08422">
    <property type="entry name" value="PBP2_CrgA_like"/>
    <property type="match status" value="1"/>
</dbReference>
<protein>
    <submittedName>
        <fullName evidence="6">LysR family transcriptional regulator</fullName>
    </submittedName>
</protein>
<dbReference type="EMBL" id="LNTY01000055">
    <property type="protein sequence ID" value="KXF80283.1"/>
    <property type="molecule type" value="Genomic_DNA"/>
</dbReference>
<dbReference type="Pfam" id="PF00126">
    <property type="entry name" value="HTH_1"/>
    <property type="match status" value="1"/>
</dbReference>
<comment type="similarity">
    <text evidence="1">Belongs to the LysR transcriptional regulatory family.</text>
</comment>
<dbReference type="SUPFAM" id="SSF46785">
    <property type="entry name" value="Winged helix' DNA-binding domain"/>
    <property type="match status" value="1"/>
</dbReference>
<gene>
    <name evidence="6" type="ORF">ATN88_10660</name>
</gene>
<evidence type="ECO:0000256" key="4">
    <source>
        <dbReference type="ARBA" id="ARBA00023163"/>
    </source>
</evidence>
<sequence length="304" mass="33937">MDKLETMKVFIAVAELGSFAKAADRLGFSPQLVSKYVAALEENLHTRLLHRTTRKVSLTDAGALYFQRCLQVLDDITDMEHSLLAEQVHLSGELTIAVPVSFGVRHLPKLLLDFQRQHPEIKIVLKLSDSKVDLIDEGVDLALRIGHLESSSLIARKLAPVRMGIFASSAYLSKHGTPKTPNDLKHHRYLQYSYSHANMLFSEFDVIGQDFDFPAMLVANNGDLLVNAAVEGAGIAIQPTFIASEAFANGKLEKILNGYEPKPLALYAVYLARKFLPGKIRVFIDFASQYYGEQPYWDRPFGSE</sequence>
<organism evidence="6 7">
    <name type="scientific">Enterovibrio coralii</name>
    <dbReference type="NCBI Taxonomy" id="294935"/>
    <lineage>
        <taxon>Bacteria</taxon>
        <taxon>Pseudomonadati</taxon>
        <taxon>Pseudomonadota</taxon>
        <taxon>Gammaproteobacteria</taxon>
        <taxon>Vibrionales</taxon>
        <taxon>Vibrionaceae</taxon>
        <taxon>Enterovibrio</taxon>
    </lineage>
</organism>
<evidence type="ECO:0000256" key="1">
    <source>
        <dbReference type="ARBA" id="ARBA00009437"/>
    </source>
</evidence>
<dbReference type="Pfam" id="PF03466">
    <property type="entry name" value="LysR_substrate"/>
    <property type="match status" value="1"/>
</dbReference>
<dbReference type="InterPro" id="IPR005119">
    <property type="entry name" value="LysR_subst-bd"/>
</dbReference>
<proteinExistence type="inferred from homology"/>
<dbReference type="FunFam" id="1.10.10.10:FF:000001">
    <property type="entry name" value="LysR family transcriptional regulator"/>
    <property type="match status" value="1"/>
</dbReference>
<dbReference type="GO" id="GO:0003677">
    <property type="term" value="F:DNA binding"/>
    <property type="evidence" value="ECO:0007669"/>
    <property type="project" value="UniProtKB-KW"/>
</dbReference>
<dbReference type="Gene3D" id="1.10.10.10">
    <property type="entry name" value="Winged helix-like DNA-binding domain superfamily/Winged helix DNA-binding domain"/>
    <property type="match status" value="1"/>
</dbReference>
<dbReference type="OrthoDB" id="9786526at2"/>
<dbReference type="STRING" id="294935.ATN88_10660"/>
<dbReference type="PANTHER" id="PTHR30537">
    <property type="entry name" value="HTH-TYPE TRANSCRIPTIONAL REGULATOR"/>
    <property type="match status" value="1"/>
</dbReference>
<dbReference type="PANTHER" id="PTHR30537:SF5">
    <property type="entry name" value="HTH-TYPE TRANSCRIPTIONAL ACTIVATOR TTDR-RELATED"/>
    <property type="match status" value="1"/>
</dbReference>
<dbReference type="GO" id="GO:0003700">
    <property type="term" value="F:DNA-binding transcription factor activity"/>
    <property type="evidence" value="ECO:0007669"/>
    <property type="project" value="InterPro"/>
</dbReference>
<dbReference type="InterPro" id="IPR058163">
    <property type="entry name" value="LysR-type_TF_proteobact-type"/>
</dbReference>
<dbReference type="RefSeq" id="WP_067419512.1">
    <property type="nucleotide sequence ID" value="NZ_LNTY01000055.1"/>
</dbReference>
<evidence type="ECO:0000313" key="7">
    <source>
        <dbReference type="Proteomes" id="UP000070529"/>
    </source>
</evidence>
<dbReference type="Proteomes" id="UP000070529">
    <property type="component" value="Unassembled WGS sequence"/>
</dbReference>
<accession>A0A135I4C1</accession>
<evidence type="ECO:0000313" key="6">
    <source>
        <dbReference type="EMBL" id="KXF80283.1"/>
    </source>
</evidence>
<dbReference type="InterPro" id="IPR000847">
    <property type="entry name" value="LysR_HTH_N"/>
</dbReference>
<dbReference type="SUPFAM" id="SSF53850">
    <property type="entry name" value="Periplasmic binding protein-like II"/>
    <property type="match status" value="1"/>
</dbReference>
<keyword evidence="7" id="KW-1185">Reference proteome</keyword>
<dbReference type="InterPro" id="IPR036388">
    <property type="entry name" value="WH-like_DNA-bd_sf"/>
</dbReference>
<dbReference type="AlphaFoldDB" id="A0A135I4C1"/>
<feature type="domain" description="HTH lysR-type" evidence="5">
    <location>
        <begin position="1"/>
        <end position="59"/>
    </location>
</feature>
<dbReference type="PROSITE" id="PS50931">
    <property type="entry name" value="HTH_LYSR"/>
    <property type="match status" value="1"/>
</dbReference>